<organism evidence="2 3">
    <name type="scientific">Fuscovulum ytuae</name>
    <dbReference type="NCBI Taxonomy" id="3042299"/>
    <lineage>
        <taxon>Bacteria</taxon>
        <taxon>Pseudomonadati</taxon>
        <taxon>Pseudomonadota</taxon>
        <taxon>Alphaproteobacteria</taxon>
        <taxon>Rhodobacterales</taxon>
        <taxon>Paracoccaceae</taxon>
        <taxon>Fuscovulum</taxon>
    </lineage>
</organism>
<evidence type="ECO:0008006" key="4">
    <source>
        <dbReference type="Google" id="ProtNLM"/>
    </source>
</evidence>
<reference evidence="2 3" key="1">
    <citation type="submission" date="2023-04" db="EMBL/GenBank/DDBJ databases">
        <title>YMD61, complete Genome.</title>
        <authorList>
            <person name="Zhang J."/>
        </authorList>
    </citation>
    <scope>NUCLEOTIDE SEQUENCE [LARGE SCALE GENOMIC DNA]</scope>
    <source>
        <strain evidence="2 3">YMD61</strain>
    </source>
</reference>
<gene>
    <name evidence="2" type="ORF">QF092_11605</name>
</gene>
<protein>
    <recommendedName>
        <fullName evidence="4">PDZ domain-containing protein</fullName>
    </recommendedName>
</protein>
<accession>A0ABY8Q495</accession>
<feature type="transmembrane region" description="Helical" evidence="1">
    <location>
        <begin position="160"/>
        <end position="185"/>
    </location>
</feature>
<proteinExistence type="predicted"/>
<evidence type="ECO:0000313" key="3">
    <source>
        <dbReference type="Proteomes" id="UP001230978"/>
    </source>
</evidence>
<keyword evidence="1" id="KW-0812">Transmembrane</keyword>
<dbReference type="SUPFAM" id="SSF50156">
    <property type="entry name" value="PDZ domain-like"/>
    <property type="match status" value="1"/>
</dbReference>
<dbReference type="InterPro" id="IPR036034">
    <property type="entry name" value="PDZ_sf"/>
</dbReference>
<dbReference type="RefSeq" id="WP_281464062.1">
    <property type="nucleotide sequence ID" value="NZ_CP124535.1"/>
</dbReference>
<evidence type="ECO:0000313" key="2">
    <source>
        <dbReference type="EMBL" id="WGV14931.1"/>
    </source>
</evidence>
<keyword evidence="1" id="KW-0472">Membrane</keyword>
<evidence type="ECO:0000256" key="1">
    <source>
        <dbReference type="SAM" id="Phobius"/>
    </source>
</evidence>
<feature type="transmembrane region" description="Helical" evidence="1">
    <location>
        <begin position="130"/>
        <end position="148"/>
    </location>
</feature>
<keyword evidence="1" id="KW-1133">Transmembrane helix</keyword>
<name>A0ABY8Q495_9RHOB</name>
<dbReference type="Proteomes" id="UP001230978">
    <property type="component" value="Chromosome"/>
</dbReference>
<dbReference type="EMBL" id="CP124535">
    <property type="protein sequence ID" value="WGV14931.1"/>
    <property type="molecule type" value="Genomic_DNA"/>
</dbReference>
<sequence length="242" mass="25480">MSQLGADAGTLAGEAPAVPQTLRLREGSVNAEGRRLGLTGGEVLLLVNGVPFTGTETALTARLLIRRGKPLALTFAREGGNLLVLTTTTALGRWEQVPALPAPEGEAARIDPDGLRNYEVMRSPEGQYDLYAVDAPLIAVIAPPLWLFQMRVWAPGATLLAGLVAAAIVTPWLSLAVWLSAALWIRGAAMPLLRADRQARGLGFAGVVAARSETEAHAIHQARAPGDRCIFCPDKEAPTAAA</sequence>
<keyword evidence="3" id="KW-1185">Reference proteome</keyword>